<dbReference type="Gene3D" id="1.10.10.10">
    <property type="entry name" value="Winged helix-like DNA-binding domain superfamily/Winged helix DNA-binding domain"/>
    <property type="match status" value="1"/>
</dbReference>
<dbReference type="Gene3D" id="3.40.190.290">
    <property type="match status" value="1"/>
</dbReference>
<feature type="domain" description="HTH lysR-type" evidence="5">
    <location>
        <begin position="11"/>
        <end position="63"/>
    </location>
</feature>
<gene>
    <name evidence="6" type="ORF">FYJ79_07645</name>
</gene>
<dbReference type="InterPro" id="IPR000847">
    <property type="entry name" value="LysR_HTH_N"/>
</dbReference>
<dbReference type="Pfam" id="PF03466">
    <property type="entry name" value="LysR_substrate"/>
    <property type="match status" value="1"/>
</dbReference>
<reference evidence="6 7" key="1">
    <citation type="submission" date="2019-08" db="EMBL/GenBank/DDBJ databases">
        <title>In-depth cultivation of the pig gut microbiome towards novel bacterial diversity and tailored functional studies.</title>
        <authorList>
            <person name="Wylensek D."/>
            <person name="Hitch T.C.A."/>
            <person name="Clavel T."/>
        </authorList>
    </citation>
    <scope>NUCLEOTIDE SEQUENCE [LARGE SCALE GENOMIC DNA]</scope>
    <source>
        <strain evidence="6 7">CA-Schmier-601-WT-3</strain>
    </source>
</reference>
<dbReference type="InterPro" id="IPR036390">
    <property type="entry name" value="WH_DNA-bd_sf"/>
</dbReference>
<dbReference type="SUPFAM" id="SSF46785">
    <property type="entry name" value="Winged helix' DNA-binding domain"/>
    <property type="match status" value="1"/>
</dbReference>
<keyword evidence="3" id="KW-0238">DNA-binding</keyword>
<keyword evidence="7" id="KW-1185">Reference proteome</keyword>
<evidence type="ECO:0000256" key="3">
    <source>
        <dbReference type="ARBA" id="ARBA00023125"/>
    </source>
</evidence>
<protein>
    <submittedName>
        <fullName evidence="6">LysR family transcriptional regulator</fullName>
    </submittedName>
</protein>
<name>A0A844FVL1_9FIRM</name>
<dbReference type="GO" id="GO:0000976">
    <property type="term" value="F:transcription cis-regulatory region binding"/>
    <property type="evidence" value="ECO:0007669"/>
    <property type="project" value="TreeGrafter"/>
</dbReference>
<dbReference type="AlphaFoldDB" id="A0A844FVL1"/>
<dbReference type="Pfam" id="PF00126">
    <property type="entry name" value="HTH_1"/>
    <property type="match status" value="1"/>
</dbReference>
<dbReference type="Proteomes" id="UP000442619">
    <property type="component" value="Unassembled WGS sequence"/>
</dbReference>
<dbReference type="SUPFAM" id="SSF53850">
    <property type="entry name" value="Periplasmic binding protein-like II"/>
    <property type="match status" value="1"/>
</dbReference>
<evidence type="ECO:0000256" key="4">
    <source>
        <dbReference type="ARBA" id="ARBA00023163"/>
    </source>
</evidence>
<evidence type="ECO:0000259" key="5">
    <source>
        <dbReference type="PROSITE" id="PS50931"/>
    </source>
</evidence>
<comment type="similarity">
    <text evidence="1">Belongs to the LysR transcriptional regulatory family.</text>
</comment>
<dbReference type="PROSITE" id="PS50931">
    <property type="entry name" value="HTH_LYSR"/>
    <property type="match status" value="1"/>
</dbReference>
<dbReference type="InterPro" id="IPR036388">
    <property type="entry name" value="WH-like_DNA-bd_sf"/>
</dbReference>
<dbReference type="PANTHER" id="PTHR30126:SF64">
    <property type="entry name" value="HTH-TYPE TRANSCRIPTIONAL REGULATOR CITR"/>
    <property type="match status" value="1"/>
</dbReference>
<dbReference type="PANTHER" id="PTHR30126">
    <property type="entry name" value="HTH-TYPE TRANSCRIPTIONAL REGULATOR"/>
    <property type="match status" value="1"/>
</dbReference>
<keyword evidence="2" id="KW-0805">Transcription regulation</keyword>
<dbReference type="GO" id="GO:0003700">
    <property type="term" value="F:DNA-binding transcription factor activity"/>
    <property type="evidence" value="ECO:0007669"/>
    <property type="project" value="InterPro"/>
</dbReference>
<dbReference type="InterPro" id="IPR005119">
    <property type="entry name" value="LysR_subst-bd"/>
</dbReference>
<dbReference type="EMBL" id="VUNM01000016">
    <property type="protein sequence ID" value="MST89442.1"/>
    <property type="molecule type" value="Genomic_DNA"/>
</dbReference>
<accession>A0A844FVL1</accession>
<evidence type="ECO:0000256" key="2">
    <source>
        <dbReference type="ARBA" id="ARBA00023015"/>
    </source>
</evidence>
<proteinExistence type="inferred from homology"/>
<keyword evidence="4" id="KW-0804">Transcription</keyword>
<evidence type="ECO:0000256" key="1">
    <source>
        <dbReference type="ARBA" id="ARBA00009437"/>
    </source>
</evidence>
<organism evidence="6 7">
    <name type="scientific">Sharpea porci</name>
    <dbReference type="NCBI Taxonomy" id="2652286"/>
    <lineage>
        <taxon>Bacteria</taxon>
        <taxon>Bacillati</taxon>
        <taxon>Bacillota</taxon>
        <taxon>Erysipelotrichia</taxon>
        <taxon>Erysipelotrichales</taxon>
        <taxon>Coprobacillaceae</taxon>
        <taxon>Sharpea</taxon>
    </lineage>
</organism>
<evidence type="ECO:0000313" key="6">
    <source>
        <dbReference type="EMBL" id="MST89442.1"/>
    </source>
</evidence>
<sequence length="288" mass="33939">MEVGNMIDTRLRTFLMLCEIRNYRKTAEALHMTQPAVTQHIHYLERAYNCKLFHYENRVLTLTKQGEILQTYAQNMCYQEKRIQIKLQEHEGRTLHIGVTKTVGGYEMDEKITNYLKVKGNNICVVMDNTDRLLQLLSKGELDFALIEGTFDRNKYASRMYKKEEFVGVCAKDHPFANKTVLPKDMFKEHLFLREEGSGTRHIFENILKEYNHDLNEFSTVTTISDFGLMMHLIKELKGITFAYKSVLKHDHDLCGFHIKDHIIYHQFNYVYLNNPVSLEAVDYFDQF</sequence>
<comment type="caution">
    <text evidence="6">The sequence shown here is derived from an EMBL/GenBank/DDBJ whole genome shotgun (WGS) entry which is preliminary data.</text>
</comment>
<evidence type="ECO:0000313" key="7">
    <source>
        <dbReference type="Proteomes" id="UP000442619"/>
    </source>
</evidence>